<accession>A0A4R4FBN5</accession>
<protein>
    <submittedName>
        <fullName evidence="6">LysR family transcriptional regulator</fullName>
    </submittedName>
</protein>
<dbReference type="AlphaFoldDB" id="A0A4R4FBN5"/>
<dbReference type="Pfam" id="PF03466">
    <property type="entry name" value="LysR_substrate"/>
    <property type="match status" value="1"/>
</dbReference>
<dbReference type="InterPro" id="IPR000847">
    <property type="entry name" value="LysR_HTH_N"/>
</dbReference>
<keyword evidence="2" id="KW-0805">Transcription regulation</keyword>
<sequence length="323" mass="37092">MFNSMNYVYEVYKERSFSKAAANLYISQPSLSAAVKKVEEKIGAPIFDRSVSPIKLTDCGRHYIKAVEEIMDIQNQFETYMTDINELKTGQVAIGGSNLFASYILPPIITKFTQKYPFVKVHLIEANTPQLIEQLFHGSLDLVIDNSSFPDTIYQHHLYTKETLLLAVPKAFPSNEMASGFRLTIEDILVGRHLKKETPCVPLAFFKEEPFIFLRSGNDTRSRADKICQAQSFTPNIILKLDQQVTAFNVCCYGMGVTFVSDSLLKHMPNERDCFYYKVHGSHTGRNIYFYHKQTKYVTRVMEEFLKVARKQSKELMQIQDNL</sequence>
<reference evidence="6 7" key="1">
    <citation type="journal article" date="2016" name="Nat. Microbiol.">
        <title>The Mouse Intestinal Bacterial Collection (miBC) provides host-specific insight into cultured diversity and functional potential of the gut microbiota.</title>
        <authorList>
            <person name="Lagkouvardos I."/>
            <person name="Pukall R."/>
            <person name="Abt B."/>
            <person name="Foesel B.U."/>
            <person name="Meier-Kolthoff J.P."/>
            <person name="Kumar N."/>
            <person name="Bresciani A."/>
            <person name="Martinez I."/>
            <person name="Just S."/>
            <person name="Ziegler C."/>
            <person name="Brugiroux S."/>
            <person name="Garzetti D."/>
            <person name="Wenning M."/>
            <person name="Bui T.P."/>
            <person name="Wang J."/>
            <person name="Hugenholtz F."/>
            <person name="Plugge C.M."/>
            <person name="Peterson D.A."/>
            <person name="Hornef M.W."/>
            <person name="Baines J.F."/>
            <person name="Smidt H."/>
            <person name="Walter J."/>
            <person name="Kristiansen K."/>
            <person name="Nielsen H.B."/>
            <person name="Haller D."/>
            <person name="Overmann J."/>
            <person name="Stecher B."/>
            <person name="Clavel T."/>
        </authorList>
    </citation>
    <scope>NUCLEOTIDE SEQUENCE [LARGE SCALE GENOMIC DNA]</scope>
    <source>
        <strain evidence="6 7">DSM 28560</strain>
    </source>
</reference>
<name>A0A4R4FBN5_9FIRM</name>
<dbReference type="PANTHER" id="PTHR30126">
    <property type="entry name" value="HTH-TYPE TRANSCRIPTIONAL REGULATOR"/>
    <property type="match status" value="1"/>
</dbReference>
<dbReference type="Pfam" id="PF00126">
    <property type="entry name" value="HTH_1"/>
    <property type="match status" value="1"/>
</dbReference>
<dbReference type="GO" id="GO:0003677">
    <property type="term" value="F:DNA binding"/>
    <property type="evidence" value="ECO:0007669"/>
    <property type="project" value="UniProtKB-KW"/>
</dbReference>
<comment type="caution">
    <text evidence="6">The sequence shown here is derived from an EMBL/GenBank/DDBJ whole genome shotgun (WGS) entry which is preliminary data.</text>
</comment>
<dbReference type="Proteomes" id="UP000295710">
    <property type="component" value="Unassembled WGS sequence"/>
</dbReference>
<evidence type="ECO:0000256" key="1">
    <source>
        <dbReference type="ARBA" id="ARBA00009437"/>
    </source>
</evidence>
<evidence type="ECO:0000313" key="7">
    <source>
        <dbReference type="Proteomes" id="UP000295710"/>
    </source>
</evidence>
<keyword evidence="7" id="KW-1185">Reference proteome</keyword>
<evidence type="ECO:0000256" key="3">
    <source>
        <dbReference type="ARBA" id="ARBA00023125"/>
    </source>
</evidence>
<dbReference type="Gene3D" id="3.40.190.290">
    <property type="match status" value="1"/>
</dbReference>
<evidence type="ECO:0000256" key="2">
    <source>
        <dbReference type="ARBA" id="ARBA00023015"/>
    </source>
</evidence>
<organism evidence="6 7">
    <name type="scientific">Extibacter muris</name>
    <dbReference type="NCBI Taxonomy" id="1796622"/>
    <lineage>
        <taxon>Bacteria</taxon>
        <taxon>Bacillati</taxon>
        <taxon>Bacillota</taxon>
        <taxon>Clostridia</taxon>
        <taxon>Lachnospirales</taxon>
        <taxon>Lachnospiraceae</taxon>
        <taxon>Extibacter</taxon>
    </lineage>
</organism>
<comment type="similarity">
    <text evidence="1">Belongs to the LysR transcriptional regulatory family.</text>
</comment>
<dbReference type="PRINTS" id="PR00039">
    <property type="entry name" value="HTHLYSR"/>
</dbReference>
<evidence type="ECO:0000259" key="5">
    <source>
        <dbReference type="PROSITE" id="PS50931"/>
    </source>
</evidence>
<dbReference type="CDD" id="cd05466">
    <property type="entry name" value="PBP2_LTTR_substrate"/>
    <property type="match status" value="1"/>
</dbReference>
<dbReference type="InterPro" id="IPR036390">
    <property type="entry name" value="WH_DNA-bd_sf"/>
</dbReference>
<dbReference type="Gene3D" id="1.10.10.10">
    <property type="entry name" value="Winged helix-like DNA-binding domain superfamily/Winged helix DNA-binding domain"/>
    <property type="match status" value="1"/>
</dbReference>
<dbReference type="RefSeq" id="WP_132281622.1">
    <property type="nucleotide sequence ID" value="NZ_JAOBST010000086.1"/>
</dbReference>
<dbReference type="InterPro" id="IPR036388">
    <property type="entry name" value="WH-like_DNA-bd_sf"/>
</dbReference>
<proteinExistence type="inferred from homology"/>
<dbReference type="SUPFAM" id="SSF53850">
    <property type="entry name" value="Periplasmic binding protein-like II"/>
    <property type="match status" value="1"/>
</dbReference>
<keyword evidence="4" id="KW-0804">Transcription</keyword>
<dbReference type="InterPro" id="IPR005119">
    <property type="entry name" value="LysR_subst-bd"/>
</dbReference>
<evidence type="ECO:0000313" key="6">
    <source>
        <dbReference type="EMBL" id="TDA20089.1"/>
    </source>
</evidence>
<gene>
    <name evidence="6" type="ORF">E1963_19000</name>
</gene>
<feature type="domain" description="HTH lysR-type" evidence="5">
    <location>
        <begin position="1"/>
        <end position="57"/>
    </location>
</feature>
<dbReference type="EMBL" id="SMMX01000036">
    <property type="protein sequence ID" value="TDA20089.1"/>
    <property type="molecule type" value="Genomic_DNA"/>
</dbReference>
<keyword evidence="3" id="KW-0238">DNA-binding</keyword>
<dbReference type="PANTHER" id="PTHR30126:SF96">
    <property type="entry name" value="TRANSCRIPTIONAL REGULATORY PROTEIN, LYSR FAMILY"/>
    <property type="match status" value="1"/>
</dbReference>
<dbReference type="GO" id="GO:0003700">
    <property type="term" value="F:DNA-binding transcription factor activity"/>
    <property type="evidence" value="ECO:0007669"/>
    <property type="project" value="InterPro"/>
</dbReference>
<evidence type="ECO:0000256" key="4">
    <source>
        <dbReference type="ARBA" id="ARBA00023163"/>
    </source>
</evidence>
<dbReference type="PROSITE" id="PS50931">
    <property type="entry name" value="HTH_LYSR"/>
    <property type="match status" value="1"/>
</dbReference>
<dbReference type="SUPFAM" id="SSF46785">
    <property type="entry name" value="Winged helix' DNA-binding domain"/>
    <property type="match status" value="1"/>
</dbReference>